<sequence length="463" mass="49502">MAVLASRLGTVAALGVSTALLASTASASPAPDQPLIPVPVPQVEGPLPGGVPGDRDADRIEDTYPFFATTEDLDAYGYVEEEFVVSGTGHRYSDGAVVSEHPYRTRVLVRRPADQGGSNGAALVEWQNVTAGNDLDALWGPSAEHIMRSGYTWVGVSAQHVGVSHLTGWSPARYGGLDVTDDGTVGDDQLSYDVFSQAAKALRSPETGIAGGIEFDEVLAIGASQSAMRMTVYYEEVLPHIEPVYDGYGFVVGTAPAGERPEPVFQVMSETDVTLFPVQEDGDDVRVWEVAGTAHSGWDGREARREAEVRDFGEQGEYDCAEPPFSRAPLYQVLNASYDHLRTWAADGTPPPTAEPIERAPGGGVARDGDGFALGGIRLSQVEAPRALNTGTNLPASPENEFCVLFGTHVQFSEEQLAERYRGHGDYVSRVVRAERKNVSAGHVTAADSAQNRQEAARLRGSE</sequence>
<keyword evidence="5" id="KW-1185">Reference proteome</keyword>
<gene>
    <name evidence="4" type="ORF">HNR07_001773</name>
</gene>
<keyword evidence="2" id="KW-0732">Signal</keyword>
<proteinExistence type="predicted"/>
<dbReference type="AlphaFoldDB" id="A0A840WGV0"/>
<comment type="caution">
    <text evidence="4">The sequence shown here is derived from an EMBL/GenBank/DDBJ whole genome shotgun (WGS) entry which is preliminary data.</text>
</comment>
<evidence type="ECO:0000313" key="4">
    <source>
        <dbReference type="EMBL" id="MBB5490636.1"/>
    </source>
</evidence>
<feature type="region of interest" description="Disordered" evidence="1">
    <location>
        <begin position="439"/>
        <end position="463"/>
    </location>
</feature>
<reference evidence="4 5" key="1">
    <citation type="submission" date="2020-08" db="EMBL/GenBank/DDBJ databases">
        <title>Sequencing the genomes of 1000 actinobacteria strains.</title>
        <authorList>
            <person name="Klenk H.-P."/>
        </authorList>
    </citation>
    <scope>NUCLEOTIDE SEQUENCE [LARGE SCALE GENOMIC DNA]</scope>
    <source>
        <strain evidence="4 5">DSM 44598</strain>
    </source>
</reference>
<dbReference type="Proteomes" id="UP000579647">
    <property type="component" value="Unassembled WGS sequence"/>
</dbReference>
<name>A0A840WGV0_9ACTN</name>
<feature type="signal peptide" evidence="2">
    <location>
        <begin position="1"/>
        <end position="27"/>
    </location>
</feature>
<dbReference type="InterPro" id="IPR045394">
    <property type="entry name" value="Abhydrolase_dom"/>
</dbReference>
<organism evidence="4 5">
    <name type="scientific">Nocardiopsis metallicus</name>
    <dbReference type="NCBI Taxonomy" id="179819"/>
    <lineage>
        <taxon>Bacteria</taxon>
        <taxon>Bacillati</taxon>
        <taxon>Actinomycetota</taxon>
        <taxon>Actinomycetes</taxon>
        <taxon>Streptosporangiales</taxon>
        <taxon>Nocardiopsidaceae</taxon>
        <taxon>Nocardiopsis</taxon>
    </lineage>
</organism>
<dbReference type="Pfam" id="PF20091">
    <property type="entry name" value="Abhydrolase_10"/>
    <property type="match status" value="1"/>
</dbReference>
<protein>
    <recommendedName>
        <fullName evidence="3">Alpha/beta hydrolase domain-containing protein</fullName>
    </recommendedName>
</protein>
<accession>A0A840WGV0</accession>
<dbReference type="RefSeq" id="WP_312893692.1">
    <property type="nucleotide sequence ID" value="NZ_BAAAKM010000086.1"/>
</dbReference>
<evidence type="ECO:0000313" key="5">
    <source>
        <dbReference type="Proteomes" id="UP000579647"/>
    </source>
</evidence>
<dbReference type="EMBL" id="JACHDO010000001">
    <property type="protein sequence ID" value="MBB5490636.1"/>
    <property type="molecule type" value="Genomic_DNA"/>
</dbReference>
<evidence type="ECO:0000256" key="1">
    <source>
        <dbReference type="SAM" id="MobiDB-lite"/>
    </source>
</evidence>
<evidence type="ECO:0000256" key="2">
    <source>
        <dbReference type="SAM" id="SignalP"/>
    </source>
</evidence>
<feature type="chain" id="PRO_5032803834" description="Alpha/beta hydrolase domain-containing protein" evidence="2">
    <location>
        <begin position="28"/>
        <end position="463"/>
    </location>
</feature>
<feature type="domain" description="Alpha/beta hydrolase" evidence="3">
    <location>
        <begin position="44"/>
        <end position="451"/>
    </location>
</feature>
<evidence type="ECO:0000259" key="3">
    <source>
        <dbReference type="Pfam" id="PF20091"/>
    </source>
</evidence>